<comment type="caution">
    <text evidence="1">The sequence shown here is derived from an EMBL/GenBank/DDBJ whole genome shotgun (WGS) entry which is preliminary data.</text>
</comment>
<dbReference type="Proteomes" id="UP001209878">
    <property type="component" value="Unassembled WGS sequence"/>
</dbReference>
<name>A0AAD9JLA8_RIDPI</name>
<sequence>MNVAVAAKGTSLFRLVGSWFKEQANYSYQQNTCKAGTKCENYMMCPVTKRIRPYATCSTGDTVLGVLHPETCSCSCTYGAGPNCDRECKNPHQYLDYDICAGVTPDECEHDDPNIRSMLAEFCPEQCVCRM</sequence>
<keyword evidence="2" id="KW-1185">Reference proteome</keyword>
<evidence type="ECO:0000313" key="2">
    <source>
        <dbReference type="Proteomes" id="UP001209878"/>
    </source>
</evidence>
<protein>
    <submittedName>
        <fullName evidence="1">Uncharacterized protein</fullName>
    </submittedName>
</protein>
<gene>
    <name evidence="1" type="ORF">NP493_2100g00002</name>
</gene>
<dbReference type="AlphaFoldDB" id="A0AAD9JLA8"/>
<dbReference type="EMBL" id="JAODUO010002100">
    <property type="protein sequence ID" value="KAK2155174.1"/>
    <property type="molecule type" value="Genomic_DNA"/>
</dbReference>
<proteinExistence type="predicted"/>
<reference evidence="1" key="1">
    <citation type="journal article" date="2023" name="Mol. Biol. Evol.">
        <title>Third-Generation Sequencing Reveals the Adaptive Role of the Epigenome in Three Deep-Sea Polychaetes.</title>
        <authorList>
            <person name="Perez M."/>
            <person name="Aroh O."/>
            <person name="Sun Y."/>
            <person name="Lan Y."/>
            <person name="Juniper S.K."/>
            <person name="Young C.R."/>
            <person name="Angers B."/>
            <person name="Qian P.Y."/>
        </authorList>
    </citation>
    <scope>NUCLEOTIDE SEQUENCE</scope>
    <source>
        <strain evidence="1">R07B-5</strain>
    </source>
</reference>
<organism evidence="1 2">
    <name type="scientific">Ridgeia piscesae</name>
    <name type="common">Tubeworm</name>
    <dbReference type="NCBI Taxonomy" id="27915"/>
    <lineage>
        <taxon>Eukaryota</taxon>
        <taxon>Metazoa</taxon>
        <taxon>Spiralia</taxon>
        <taxon>Lophotrochozoa</taxon>
        <taxon>Annelida</taxon>
        <taxon>Polychaeta</taxon>
        <taxon>Sedentaria</taxon>
        <taxon>Canalipalpata</taxon>
        <taxon>Sabellida</taxon>
        <taxon>Siboglinidae</taxon>
        <taxon>Ridgeia</taxon>
    </lineage>
</organism>
<accession>A0AAD9JLA8</accession>
<evidence type="ECO:0000313" key="1">
    <source>
        <dbReference type="EMBL" id="KAK2155174.1"/>
    </source>
</evidence>